<proteinExistence type="predicted"/>
<evidence type="ECO:0000313" key="2">
    <source>
        <dbReference type="Proteomes" id="UP000007110"/>
    </source>
</evidence>
<protein>
    <submittedName>
        <fullName evidence="1">Uncharacterized protein</fullName>
    </submittedName>
</protein>
<organism evidence="1 2">
    <name type="scientific">Strongylocentrotus purpuratus</name>
    <name type="common">Purple sea urchin</name>
    <dbReference type="NCBI Taxonomy" id="7668"/>
    <lineage>
        <taxon>Eukaryota</taxon>
        <taxon>Metazoa</taxon>
        <taxon>Echinodermata</taxon>
        <taxon>Eleutherozoa</taxon>
        <taxon>Echinozoa</taxon>
        <taxon>Echinoidea</taxon>
        <taxon>Euechinoidea</taxon>
        <taxon>Echinacea</taxon>
        <taxon>Camarodonta</taxon>
        <taxon>Echinidea</taxon>
        <taxon>Strongylocentrotidae</taxon>
        <taxon>Strongylocentrotus</taxon>
    </lineage>
</organism>
<dbReference type="EnsemblMetazoa" id="XM_030991162">
    <property type="protein sequence ID" value="XP_030847022"/>
    <property type="gene ID" value="LOC105445179"/>
</dbReference>
<sequence length="283" mass="31373">MASIDDERPVAVTVDDIALFHLVSGASNYEITKVEENCNIDTKPQLVVPSAVSDDDGDDDDNLSSISDWSSLFDESDDDDDMSSFTTVSELSNFTWDLFEETNVSTMDLSFCAVDDDGVDNYTIAQMLLEQLLYEIIDITIFSLLFTASTDDERPVAVTVDDIALFHLVSGASNYEITKVEENCNIDTKPQLVVPSAVSDDDGDDDDNLSSISDWSSLFDESDDDDDMSSFTTVSELSNFTWDLFEETNVSTMDLSFCAVDDDGVDNYTIAQMLLEQLLYEIV</sequence>
<dbReference type="InParanoid" id="A0A7M7P6G6"/>
<accession>A0A7M7P6G6</accession>
<dbReference type="GeneID" id="105445179"/>
<dbReference type="Proteomes" id="UP000007110">
    <property type="component" value="Unassembled WGS sequence"/>
</dbReference>
<dbReference type="RefSeq" id="XP_030847022.1">
    <property type="nucleotide sequence ID" value="XM_030991162.1"/>
</dbReference>
<keyword evidence="2" id="KW-1185">Reference proteome</keyword>
<name>A0A7M7P6G6_STRPU</name>
<evidence type="ECO:0000313" key="1">
    <source>
        <dbReference type="EnsemblMetazoa" id="XP_030847022"/>
    </source>
</evidence>
<dbReference type="AlphaFoldDB" id="A0A7M7P6G6"/>
<reference evidence="1" key="2">
    <citation type="submission" date="2021-01" db="UniProtKB">
        <authorList>
            <consortium name="EnsemblMetazoa"/>
        </authorList>
    </citation>
    <scope>IDENTIFICATION</scope>
</reference>
<reference evidence="2" key="1">
    <citation type="submission" date="2015-02" db="EMBL/GenBank/DDBJ databases">
        <title>Genome sequencing for Strongylocentrotus purpuratus.</title>
        <authorList>
            <person name="Murali S."/>
            <person name="Liu Y."/>
            <person name="Vee V."/>
            <person name="English A."/>
            <person name="Wang M."/>
            <person name="Skinner E."/>
            <person name="Han Y."/>
            <person name="Muzny D.M."/>
            <person name="Worley K.C."/>
            <person name="Gibbs R.A."/>
        </authorList>
    </citation>
    <scope>NUCLEOTIDE SEQUENCE</scope>
</reference>
<dbReference type="KEGG" id="spu:105445179"/>